<dbReference type="PANTHER" id="PTHR48111">
    <property type="entry name" value="REGULATOR OF RPOS"/>
    <property type="match status" value="1"/>
</dbReference>
<dbReference type="InterPro" id="IPR036388">
    <property type="entry name" value="WH-like_DNA-bd_sf"/>
</dbReference>
<dbReference type="GO" id="GO:0000976">
    <property type="term" value="F:transcription cis-regulatory region binding"/>
    <property type="evidence" value="ECO:0007669"/>
    <property type="project" value="TreeGrafter"/>
</dbReference>
<dbReference type="Gene3D" id="6.10.250.690">
    <property type="match status" value="1"/>
</dbReference>
<dbReference type="RefSeq" id="WP_406701114.1">
    <property type="nucleotide sequence ID" value="NZ_CP155447.1"/>
</dbReference>
<dbReference type="GO" id="GO:0006355">
    <property type="term" value="P:regulation of DNA-templated transcription"/>
    <property type="evidence" value="ECO:0007669"/>
    <property type="project" value="InterPro"/>
</dbReference>
<feature type="modified residue" description="4-aspartylphosphate" evidence="6">
    <location>
        <position position="53"/>
    </location>
</feature>
<dbReference type="Pfam" id="PF00072">
    <property type="entry name" value="Response_reg"/>
    <property type="match status" value="1"/>
</dbReference>
<dbReference type="InterPro" id="IPR039420">
    <property type="entry name" value="WalR-like"/>
</dbReference>
<dbReference type="PROSITE" id="PS50110">
    <property type="entry name" value="RESPONSE_REGULATORY"/>
    <property type="match status" value="1"/>
</dbReference>
<dbReference type="InterPro" id="IPR016032">
    <property type="entry name" value="Sig_transdc_resp-reg_C-effctor"/>
</dbReference>
<dbReference type="CDD" id="cd17624">
    <property type="entry name" value="REC_OmpR_PmrA-like"/>
    <property type="match status" value="1"/>
</dbReference>
<evidence type="ECO:0000256" key="4">
    <source>
        <dbReference type="ARBA" id="ARBA00023125"/>
    </source>
</evidence>
<accession>A0AAU7CTC1</accession>
<organism evidence="10">
    <name type="scientific">Singulisphaera sp. Ch08</name>
    <dbReference type="NCBI Taxonomy" id="3120278"/>
    <lineage>
        <taxon>Bacteria</taxon>
        <taxon>Pseudomonadati</taxon>
        <taxon>Planctomycetota</taxon>
        <taxon>Planctomycetia</taxon>
        <taxon>Isosphaerales</taxon>
        <taxon>Isosphaeraceae</taxon>
        <taxon>Singulisphaera</taxon>
    </lineage>
</organism>
<dbReference type="Pfam" id="PF00486">
    <property type="entry name" value="Trans_reg_C"/>
    <property type="match status" value="1"/>
</dbReference>
<proteinExistence type="predicted"/>
<evidence type="ECO:0000256" key="2">
    <source>
        <dbReference type="ARBA" id="ARBA00023012"/>
    </source>
</evidence>
<dbReference type="Gene3D" id="3.40.50.2300">
    <property type="match status" value="1"/>
</dbReference>
<evidence type="ECO:0000256" key="5">
    <source>
        <dbReference type="ARBA" id="ARBA00023163"/>
    </source>
</evidence>
<protein>
    <submittedName>
        <fullName evidence="10">Response regulator transcription factor</fullName>
    </submittedName>
</protein>
<reference evidence="10" key="1">
    <citation type="submission" date="2024-05" db="EMBL/GenBank/DDBJ databases">
        <title>Planctomycetes of the genus Singulisphaera possess chitinolytic capabilities.</title>
        <authorList>
            <person name="Ivanova A."/>
        </authorList>
    </citation>
    <scope>NUCLEOTIDE SEQUENCE</scope>
    <source>
        <strain evidence="10">Ch08T</strain>
    </source>
</reference>
<keyword evidence="4 7" id="KW-0238">DNA-binding</keyword>
<keyword evidence="1 6" id="KW-0597">Phosphoprotein</keyword>
<dbReference type="InterPro" id="IPR001867">
    <property type="entry name" value="OmpR/PhoB-type_DNA-bd"/>
</dbReference>
<dbReference type="PROSITE" id="PS51755">
    <property type="entry name" value="OMPR_PHOB"/>
    <property type="match status" value="1"/>
</dbReference>
<dbReference type="SMART" id="SM00448">
    <property type="entry name" value="REC"/>
    <property type="match status" value="1"/>
</dbReference>
<evidence type="ECO:0000313" key="10">
    <source>
        <dbReference type="EMBL" id="XBH08283.1"/>
    </source>
</evidence>
<evidence type="ECO:0000259" key="8">
    <source>
        <dbReference type="PROSITE" id="PS50110"/>
    </source>
</evidence>
<sequence>MGIRILMVEDDELIATSVVRGLREEGYVAERVSNGDVAWSMLQHSEWDLVILDWWLPGQDGLTILRRFRQRDRDTPVLFLTARDSVSDRIMGLDGGADDYLCKPFSFDELLARLRAMLRRAEGRSGTVLNAADVSIDLATQRVERAGHPLDLTAKEYALLTFFLRHPGEVLSRTRIYEHVWDERYDGLSNTLEVHVFELRRKLEAQGERLIHTLRGRGYVFGATPGGPEGGPV</sequence>
<dbReference type="PANTHER" id="PTHR48111:SF22">
    <property type="entry name" value="REGULATOR OF RPOS"/>
    <property type="match status" value="1"/>
</dbReference>
<dbReference type="SUPFAM" id="SSF52172">
    <property type="entry name" value="CheY-like"/>
    <property type="match status" value="1"/>
</dbReference>
<dbReference type="AlphaFoldDB" id="A0AAU7CTC1"/>
<dbReference type="GO" id="GO:0005829">
    <property type="term" value="C:cytosol"/>
    <property type="evidence" value="ECO:0007669"/>
    <property type="project" value="TreeGrafter"/>
</dbReference>
<dbReference type="GO" id="GO:0032993">
    <property type="term" value="C:protein-DNA complex"/>
    <property type="evidence" value="ECO:0007669"/>
    <property type="project" value="TreeGrafter"/>
</dbReference>
<evidence type="ECO:0000256" key="3">
    <source>
        <dbReference type="ARBA" id="ARBA00023015"/>
    </source>
</evidence>
<feature type="domain" description="OmpR/PhoB-type" evidence="9">
    <location>
        <begin position="126"/>
        <end position="223"/>
    </location>
</feature>
<keyword evidence="5" id="KW-0804">Transcription</keyword>
<dbReference type="EMBL" id="CP155447">
    <property type="protein sequence ID" value="XBH08283.1"/>
    <property type="molecule type" value="Genomic_DNA"/>
</dbReference>
<dbReference type="FunFam" id="1.10.10.10:FF:000005">
    <property type="entry name" value="Two-component system response regulator"/>
    <property type="match status" value="1"/>
</dbReference>
<feature type="domain" description="Response regulatory" evidence="8">
    <location>
        <begin position="4"/>
        <end position="118"/>
    </location>
</feature>
<evidence type="ECO:0000256" key="7">
    <source>
        <dbReference type="PROSITE-ProRule" id="PRU01091"/>
    </source>
</evidence>
<dbReference type="GO" id="GO:0000156">
    <property type="term" value="F:phosphorelay response regulator activity"/>
    <property type="evidence" value="ECO:0007669"/>
    <property type="project" value="TreeGrafter"/>
</dbReference>
<evidence type="ECO:0000259" key="9">
    <source>
        <dbReference type="PROSITE" id="PS51755"/>
    </source>
</evidence>
<dbReference type="InterPro" id="IPR011006">
    <property type="entry name" value="CheY-like_superfamily"/>
</dbReference>
<feature type="DNA-binding region" description="OmpR/PhoB-type" evidence="7">
    <location>
        <begin position="126"/>
        <end position="223"/>
    </location>
</feature>
<name>A0AAU7CTC1_9BACT</name>
<gene>
    <name evidence="10" type="ORF">V5E97_01300</name>
</gene>
<evidence type="ECO:0000256" key="1">
    <source>
        <dbReference type="ARBA" id="ARBA00022553"/>
    </source>
</evidence>
<dbReference type="InterPro" id="IPR001789">
    <property type="entry name" value="Sig_transdc_resp-reg_receiver"/>
</dbReference>
<keyword evidence="2" id="KW-0902">Two-component regulatory system</keyword>
<evidence type="ECO:0000256" key="6">
    <source>
        <dbReference type="PROSITE-ProRule" id="PRU00169"/>
    </source>
</evidence>
<dbReference type="Gene3D" id="1.10.10.10">
    <property type="entry name" value="Winged helix-like DNA-binding domain superfamily/Winged helix DNA-binding domain"/>
    <property type="match status" value="1"/>
</dbReference>
<dbReference type="CDD" id="cd00383">
    <property type="entry name" value="trans_reg_C"/>
    <property type="match status" value="1"/>
</dbReference>
<keyword evidence="3" id="KW-0805">Transcription regulation</keyword>
<dbReference type="SMART" id="SM00862">
    <property type="entry name" value="Trans_reg_C"/>
    <property type="match status" value="1"/>
</dbReference>
<dbReference type="SUPFAM" id="SSF46894">
    <property type="entry name" value="C-terminal effector domain of the bipartite response regulators"/>
    <property type="match status" value="1"/>
</dbReference>